<evidence type="ECO:0008006" key="3">
    <source>
        <dbReference type="Google" id="ProtNLM"/>
    </source>
</evidence>
<gene>
    <name evidence="1" type="ORF">SAMN02910343_00662</name>
</gene>
<keyword evidence="2" id="KW-1185">Reference proteome</keyword>
<dbReference type="EMBL" id="FMXA01000007">
    <property type="protein sequence ID" value="SDA45619.1"/>
    <property type="molecule type" value="Genomic_DNA"/>
</dbReference>
<sequence length="304" mass="33453">MAINTLEYAKIFQTELDKKMLETATSAWMESNAGQVKYNGGDEVRIPTISLVGLGDYDRDNGYKQGAVTLGYETRKMTMDRGRAFMLDAMDVDETNFVVAAGMVMGEFQRIEVVPEVDAYRYSAIYKAAGADHQTTYTAAAASIMDSLDADITAIQDEIGDTEPLVVIISRKVHAILNAAKNVDRYINVAEFQNGAVSTKVKTFNDIPLLDVPSARFKSAYTFDAGATKNAGGFAAADGAVDMNWIVIARRAPIAVSKQDKVRIFTPDTYQNANAWKLDYRKYHDLWIKDNALDAVRVNAPAKA</sequence>
<evidence type="ECO:0000313" key="1">
    <source>
        <dbReference type="EMBL" id="SDA45619.1"/>
    </source>
</evidence>
<accession>A0A1G5VIE3</accession>
<dbReference type="RefSeq" id="WP_091363833.1">
    <property type="nucleotide sequence ID" value="NZ_FMXA01000007.1"/>
</dbReference>
<dbReference type="OrthoDB" id="9770443at2"/>
<evidence type="ECO:0000313" key="2">
    <source>
        <dbReference type="Proteomes" id="UP000199689"/>
    </source>
</evidence>
<reference evidence="1 2" key="1">
    <citation type="submission" date="2016-10" db="EMBL/GenBank/DDBJ databases">
        <authorList>
            <person name="de Groot N.N."/>
        </authorList>
    </citation>
    <scope>NUCLEOTIDE SEQUENCE [LARGE SCALE GENOMIC DNA]</scope>
    <source>
        <strain evidence="1 2">DSM 15230</strain>
    </source>
</reference>
<dbReference type="Proteomes" id="UP000199689">
    <property type="component" value="Unassembled WGS sequence"/>
</dbReference>
<dbReference type="GeneID" id="87755696"/>
<organism evidence="1 2">
    <name type="scientific">Allisonella histaminiformans</name>
    <dbReference type="NCBI Taxonomy" id="209880"/>
    <lineage>
        <taxon>Bacteria</taxon>
        <taxon>Bacillati</taxon>
        <taxon>Bacillota</taxon>
        <taxon>Negativicutes</taxon>
        <taxon>Veillonellales</taxon>
        <taxon>Veillonellaceae</taxon>
        <taxon>Allisonella</taxon>
    </lineage>
</organism>
<proteinExistence type="predicted"/>
<protein>
    <recommendedName>
        <fullName evidence="3">Phage major capsid protein, HK97 family</fullName>
    </recommendedName>
</protein>
<dbReference type="AlphaFoldDB" id="A0A1G5VIE3"/>
<dbReference type="STRING" id="209880.SAMN02910343_00662"/>
<name>A0A1G5VIE3_9FIRM</name>